<accession>A0A0V0YQS0</accession>
<keyword evidence="2" id="KW-1185">Reference proteome</keyword>
<protein>
    <submittedName>
        <fullName evidence="1">Uncharacterized protein</fullName>
    </submittedName>
</protein>
<sequence length="57" mass="6390">MPQGIKKFAYSLRLCPRRFIAQYLPSGKIYANFQSPGGYASGYASGNFSKIFDFSEI</sequence>
<comment type="caution">
    <text evidence="1">The sequence shown here is derived from an EMBL/GenBank/DDBJ whole genome shotgun (WGS) entry which is preliminary data.</text>
</comment>
<organism evidence="1 2">
    <name type="scientific">Trichinella patagoniensis</name>
    <dbReference type="NCBI Taxonomy" id="990121"/>
    <lineage>
        <taxon>Eukaryota</taxon>
        <taxon>Metazoa</taxon>
        <taxon>Ecdysozoa</taxon>
        <taxon>Nematoda</taxon>
        <taxon>Enoplea</taxon>
        <taxon>Dorylaimia</taxon>
        <taxon>Trichinellida</taxon>
        <taxon>Trichinellidae</taxon>
        <taxon>Trichinella</taxon>
    </lineage>
</organism>
<dbReference type="Proteomes" id="UP000054783">
    <property type="component" value="Unassembled WGS sequence"/>
</dbReference>
<reference evidence="1 2" key="1">
    <citation type="submission" date="2015-01" db="EMBL/GenBank/DDBJ databases">
        <title>Evolution of Trichinella species and genotypes.</title>
        <authorList>
            <person name="Korhonen P.K."/>
            <person name="Edoardo P."/>
            <person name="Giuseppe L.R."/>
            <person name="Gasser R.B."/>
        </authorList>
    </citation>
    <scope>NUCLEOTIDE SEQUENCE [LARGE SCALE GENOMIC DNA]</scope>
    <source>
        <strain evidence="1">ISS2496</strain>
    </source>
</reference>
<gene>
    <name evidence="1" type="ORF">T12_9681</name>
</gene>
<dbReference type="AlphaFoldDB" id="A0A0V0YQS0"/>
<dbReference type="EMBL" id="JYDQ01003928">
    <property type="protein sequence ID" value="KRY02355.1"/>
    <property type="molecule type" value="Genomic_DNA"/>
</dbReference>
<proteinExistence type="predicted"/>
<evidence type="ECO:0000313" key="1">
    <source>
        <dbReference type="EMBL" id="KRY02355.1"/>
    </source>
</evidence>
<evidence type="ECO:0000313" key="2">
    <source>
        <dbReference type="Proteomes" id="UP000054783"/>
    </source>
</evidence>
<name>A0A0V0YQS0_9BILA</name>